<organism evidence="2 3">
    <name type="scientific">Undibacterium aquatile</name>
    <dbReference type="NCBI Taxonomy" id="1537398"/>
    <lineage>
        <taxon>Bacteria</taxon>
        <taxon>Pseudomonadati</taxon>
        <taxon>Pseudomonadota</taxon>
        <taxon>Betaproteobacteria</taxon>
        <taxon>Burkholderiales</taxon>
        <taxon>Oxalobacteraceae</taxon>
        <taxon>Undibacterium</taxon>
    </lineage>
</organism>
<protein>
    <submittedName>
        <fullName evidence="2">Uncharacterized protein</fullName>
    </submittedName>
</protein>
<sequence length="151" mass="16821">MPTLSILQRSLIAIVLFILALVFSIPWGLYYLGLKDIDGKPDLPAHMISGDMQQKIWAESGYEGQPESVALNPVSYILSAAGQDAPPPVTLFAWRVASSYQRQHHAHEGVMWQQLSGGALTIWLSRHWTIEQLLSKVAELEEKKPQTSKAD</sequence>
<evidence type="ECO:0000313" key="2">
    <source>
        <dbReference type="EMBL" id="MBC3811870.1"/>
    </source>
</evidence>
<gene>
    <name evidence="2" type="ORF">H8K26_10490</name>
</gene>
<keyword evidence="1" id="KW-1133">Transmembrane helix</keyword>
<dbReference type="RefSeq" id="WP_190479347.1">
    <property type="nucleotide sequence ID" value="NZ_JACOFT010000003.1"/>
</dbReference>
<keyword evidence="3" id="KW-1185">Reference proteome</keyword>
<accession>A0ABR6XGY5</accession>
<name>A0ABR6XGY5_9BURK</name>
<reference evidence="2 3" key="1">
    <citation type="submission" date="2020-08" db="EMBL/GenBank/DDBJ databases">
        <title>Novel species isolated from subtropical streams in China.</title>
        <authorList>
            <person name="Lu H."/>
        </authorList>
    </citation>
    <scope>NUCLEOTIDE SEQUENCE [LARGE SCALE GENOMIC DNA]</scope>
    <source>
        <strain evidence="2 3">CCTCC AB 2015119</strain>
    </source>
</reference>
<keyword evidence="1" id="KW-0812">Transmembrane</keyword>
<keyword evidence="1" id="KW-0472">Membrane</keyword>
<feature type="transmembrane region" description="Helical" evidence="1">
    <location>
        <begin position="12"/>
        <end position="32"/>
    </location>
</feature>
<dbReference type="EMBL" id="JACOFT010000003">
    <property type="protein sequence ID" value="MBC3811870.1"/>
    <property type="molecule type" value="Genomic_DNA"/>
</dbReference>
<comment type="caution">
    <text evidence="2">The sequence shown here is derived from an EMBL/GenBank/DDBJ whole genome shotgun (WGS) entry which is preliminary data.</text>
</comment>
<evidence type="ECO:0000256" key="1">
    <source>
        <dbReference type="SAM" id="Phobius"/>
    </source>
</evidence>
<proteinExistence type="predicted"/>
<evidence type="ECO:0000313" key="3">
    <source>
        <dbReference type="Proteomes" id="UP000637632"/>
    </source>
</evidence>
<dbReference type="Proteomes" id="UP000637632">
    <property type="component" value="Unassembled WGS sequence"/>
</dbReference>